<dbReference type="PIRSF" id="PIRSF001430">
    <property type="entry name" value="tRNA_psdUrid_synth"/>
    <property type="match status" value="1"/>
</dbReference>
<gene>
    <name evidence="4 9" type="primary">truA</name>
    <name evidence="9" type="ORF">O6P33_09090</name>
</gene>
<dbReference type="FunFam" id="3.30.70.580:FF:000001">
    <property type="entry name" value="tRNA pseudouridine synthase A"/>
    <property type="match status" value="1"/>
</dbReference>
<evidence type="ECO:0000259" key="8">
    <source>
        <dbReference type="Pfam" id="PF01416"/>
    </source>
</evidence>
<dbReference type="InterPro" id="IPR020095">
    <property type="entry name" value="PsdUridine_synth_TruA_C"/>
</dbReference>
<comment type="subunit">
    <text evidence="4">Homodimer.</text>
</comment>
<sequence length="288" mass="31902">MSDVTTPAAAQEAAAGVSRIALGVEYKGSNYHGFQLQPQGTASIQGHLEEALQQINAGLPVRLSCAGRTDAKVHACGQVVHFDTPIERPMRAWVMGANRYLPKDISVLWAQVMPPEFHSRFSAVARRYRYVIYSNEVRPAHLAEEVTWTHQALNIEKMRTAARCLVGTHDFNALRAAGCQAHSPVRTIHHLQVLEFGKLIIIDVRANAFLHHMVRNIAGVLMMIGAGERPVQWAQQVLESRDRKAGGVTAAPHGLYMVQVEYPEPFKLPERYLGPHFLSGLADTFGQD</sequence>
<evidence type="ECO:0000256" key="1">
    <source>
        <dbReference type="ARBA" id="ARBA00009375"/>
    </source>
</evidence>
<dbReference type="EMBL" id="CP114976">
    <property type="protein sequence ID" value="WBE24525.1"/>
    <property type="molecule type" value="Genomic_DNA"/>
</dbReference>
<dbReference type="PANTHER" id="PTHR11142:SF0">
    <property type="entry name" value="TRNA PSEUDOURIDINE SYNTHASE-LIKE 1"/>
    <property type="match status" value="1"/>
</dbReference>
<feature type="binding site" evidence="4 6">
    <location>
        <position position="128"/>
    </location>
    <ligand>
        <name>substrate</name>
    </ligand>
</feature>
<evidence type="ECO:0000313" key="10">
    <source>
        <dbReference type="Proteomes" id="UP001212189"/>
    </source>
</evidence>
<reference evidence="9 10" key="1">
    <citation type="submission" date="2022-12" db="EMBL/GenBank/DDBJ databases">
        <title>Coexistence and Characterization of a Novel Tigecycline Resistance gene tet(X) variant and blaNDM-1 in a Pseudomonas caeni Isolate of Chicken Origin.</title>
        <authorList>
            <person name="Lu X."/>
            <person name="Zhang L."/>
            <person name="Li R."/>
            <person name="Wang Z."/>
        </authorList>
    </citation>
    <scope>NUCLEOTIDE SEQUENCE [LARGE SCALE GENOMIC DNA]</scope>
    <source>
        <strain evidence="9 10">CE14</strain>
    </source>
</reference>
<dbReference type="Gene3D" id="3.30.70.580">
    <property type="entry name" value="Pseudouridine synthase I, catalytic domain, N-terminal subdomain"/>
    <property type="match status" value="1"/>
</dbReference>
<evidence type="ECO:0000256" key="6">
    <source>
        <dbReference type="PIRSR" id="PIRSR001430-2"/>
    </source>
</evidence>
<comment type="function">
    <text evidence="4">Formation of pseudouridine at positions 38, 39 and 40 in the anticodon stem and loop of transfer RNAs.</text>
</comment>
<evidence type="ECO:0000256" key="3">
    <source>
        <dbReference type="ARBA" id="ARBA00023235"/>
    </source>
</evidence>
<dbReference type="GO" id="GO:0031119">
    <property type="term" value="P:tRNA pseudouridine synthesis"/>
    <property type="evidence" value="ECO:0007669"/>
    <property type="project" value="UniProtKB-UniRule"/>
</dbReference>
<keyword evidence="3 4" id="KW-0413">Isomerase</keyword>
<dbReference type="KEGG" id="dce:O6P33_09090"/>
<dbReference type="AlphaFoldDB" id="A0AAE9VLY6"/>
<dbReference type="RefSeq" id="WP_269817469.1">
    <property type="nucleotide sequence ID" value="NZ_CP114976.1"/>
</dbReference>
<proteinExistence type="inferred from homology"/>
<dbReference type="EC" id="5.4.99.12" evidence="4"/>
<evidence type="ECO:0000256" key="2">
    <source>
        <dbReference type="ARBA" id="ARBA00022694"/>
    </source>
</evidence>
<feature type="domain" description="Pseudouridine synthase I TruA alpha/beta" evidence="8">
    <location>
        <begin position="25"/>
        <end position="121"/>
    </location>
</feature>
<dbReference type="HAMAP" id="MF_00171">
    <property type="entry name" value="TruA"/>
    <property type="match status" value="1"/>
</dbReference>
<feature type="active site" description="Nucleophile" evidence="4 5">
    <location>
        <position position="70"/>
    </location>
</feature>
<dbReference type="InterPro" id="IPR020094">
    <property type="entry name" value="TruA/RsuA/RluB/E/F_N"/>
</dbReference>
<dbReference type="GO" id="GO:0160147">
    <property type="term" value="F:tRNA pseudouridine(38-40) synthase activity"/>
    <property type="evidence" value="ECO:0007669"/>
    <property type="project" value="UniProtKB-EC"/>
</dbReference>
<dbReference type="GO" id="GO:0003723">
    <property type="term" value="F:RNA binding"/>
    <property type="evidence" value="ECO:0007669"/>
    <property type="project" value="InterPro"/>
</dbReference>
<accession>A0AAE9VLY6</accession>
<comment type="caution">
    <text evidence="4">Lacks conserved residue(s) required for the propagation of feature annotation.</text>
</comment>
<evidence type="ECO:0000256" key="5">
    <source>
        <dbReference type="PIRSR" id="PIRSR001430-1"/>
    </source>
</evidence>
<evidence type="ECO:0000256" key="7">
    <source>
        <dbReference type="RuleBase" id="RU003792"/>
    </source>
</evidence>
<dbReference type="Pfam" id="PF01416">
    <property type="entry name" value="PseudoU_synth_1"/>
    <property type="match status" value="2"/>
</dbReference>
<evidence type="ECO:0000313" key="9">
    <source>
        <dbReference type="EMBL" id="WBE24525.1"/>
    </source>
</evidence>
<dbReference type="InterPro" id="IPR020097">
    <property type="entry name" value="PsdUridine_synth_TruA_a/b_dom"/>
</dbReference>
<dbReference type="PANTHER" id="PTHR11142">
    <property type="entry name" value="PSEUDOURIDYLATE SYNTHASE"/>
    <property type="match status" value="1"/>
</dbReference>
<dbReference type="Proteomes" id="UP001212189">
    <property type="component" value="Chromosome"/>
</dbReference>
<organism evidence="9 10">
    <name type="scientific">Denitrificimonas caeni</name>
    <dbReference type="NCBI Taxonomy" id="521720"/>
    <lineage>
        <taxon>Bacteria</taxon>
        <taxon>Pseudomonadati</taxon>
        <taxon>Pseudomonadota</taxon>
        <taxon>Gammaproteobacteria</taxon>
        <taxon>Pseudomonadales</taxon>
        <taxon>Pseudomonadaceae</taxon>
        <taxon>Denitrificimonas</taxon>
    </lineage>
</organism>
<keyword evidence="10" id="KW-1185">Reference proteome</keyword>
<keyword evidence="2 4" id="KW-0819">tRNA processing</keyword>
<comment type="similarity">
    <text evidence="1 4 7">Belongs to the tRNA pseudouridine synthase TruA family.</text>
</comment>
<dbReference type="InterPro" id="IPR001406">
    <property type="entry name" value="PsdUridine_synth_TruA"/>
</dbReference>
<feature type="domain" description="Pseudouridine synthase I TruA alpha/beta" evidence="8">
    <location>
        <begin position="161"/>
        <end position="263"/>
    </location>
</feature>
<evidence type="ECO:0000256" key="4">
    <source>
        <dbReference type="HAMAP-Rule" id="MF_00171"/>
    </source>
</evidence>
<dbReference type="SUPFAM" id="SSF55120">
    <property type="entry name" value="Pseudouridine synthase"/>
    <property type="match status" value="1"/>
</dbReference>
<protein>
    <recommendedName>
        <fullName evidence="4">tRNA pseudouridine synthase A</fullName>
        <ecNumber evidence="4">5.4.99.12</ecNumber>
    </recommendedName>
    <alternativeName>
        <fullName evidence="4">tRNA pseudouridine(38-40) synthase</fullName>
    </alternativeName>
    <alternativeName>
        <fullName evidence="4">tRNA pseudouridylate synthase I</fullName>
    </alternativeName>
    <alternativeName>
        <fullName evidence="4">tRNA-uridine isomerase I</fullName>
    </alternativeName>
</protein>
<dbReference type="CDD" id="cd02570">
    <property type="entry name" value="PseudoU_synth_EcTruA"/>
    <property type="match status" value="1"/>
</dbReference>
<dbReference type="InterPro" id="IPR020103">
    <property type="entry name" value="PsdUridine_synth_cat_dom_sf"/>
</dbReference>
<name>A0AAE9VLY6_9GAMM</name>
<dbReference type="NCBIfam" id="TIGR00071">
    <property type="entry name" value="hisT_truA"/>
    <property type="match status" value="1"/>
</dbReference>
<dbReference type="Gene3D" id="3.30.70.660">
    <property type="entry name" value="Pseudouridine synthase I, catalytic domain, C-terminal subdomain"/>
    <property type="match status" value="1"/>
</dbReference>
<comment type="catalytic activity">
    <reaction evidence="4 7">
        <text>uridine(38/39/40) in tRNA = pseudouridine(38/39/40) in tRNA</text>
        <dbReference type="Rhea" id="RHEA:22376"/>
        <dbReference type="Rhea" id="RHEA-COMP:10085"/>
        <dbReference type="Rhea" id="RHEA-COMP:10087"/>
        <dbReference type="ChEBI" id="CHEBI:65314"/>
        <dbReference type="ChEBI" id="CHEBI:65315"/>
        <dbReference type="EC" id="5.4.99.12"/>
    </reaction>
</comment>